<gene>
    <name evidence="2" type="ORF">E2C01_078928</name>
</gene>
<sequence length="75" mass="8638">MAPRRRCSTSESYTVHRQRKRLRSHQPQLSGCSHRFSSKVVDAGWRTSRRGVAGTCIAPPVPYERPGRRKWSCVK</sequence>
<protein>
    <submittedName>
        <fullName evidence="2">Uncharacterized protein</fullName>
    </submittedName>
</protein>
<proteinExistence type="predicted"/>
<dbReference type="Proteomes" id="UP000324222">
    <property type="component" value="Unassembled WGS sequence"/>
</dbReference>
<organism evidence="2 3">
    <name type="scientific">Portunus trituberculatus</name>
    <name type="common">Swimming crab</name>
    <name type="synonym">Neptunus trituberculatus</name>
    <dbReference type="NCBI Taxonomy" id="210409"/>
    <lineage>
        <taxon>Eukaryota</taxon>
        <taxon>Metazoa</taxon>
        <taxon>Ecdysozoa</taxon>
        <taxon>Arthropoda</taxon>
        <taxon>Crustacea</taxon>
        <taxon>Multicrustacea</taxon>
        <taxon>Malacostraca</taxon>
        <taxon>Eumalacostraca</taxon>
        <taxon>Eucarida</taxon>
        <taxon>Decapoda</taxon>
        <taxon>Pleocyemata</taxon>
        <taxon>Brachyura</taxon>
        <taxon>Eubrachyura</taxon>
        <taxon>Portunoidea</taxon>
        <taxon>Portunidae</taxon>
        <taxon>Portuninae</taxon>
        <taxon>Portunus</taxon>
    </lineage>
</organism>
<reference evidence="2 3" key="1">
    <citation type="submission" date="2019-05" db="EMBL/GenBank/DDBJ databases">
        <title>Another draft genome of Portunus trituberculatus and its Hox gene families provides insights of decapod evolution.</title>
        <authorList>
            <person name="Jeong J.-H."/>
            <person name="Song I."/>
            <person name="Kim S."/>
            <person name="Choi T."/>
            <person name="Kim D."/>
            <person name="Ryu S."/>
            <person name="Kim W."/>
        </authorList>
    </citation>
    <scope>NUCLEOTIDE SEQUENCE [LARGE SCALE GENOMIC DNA]</scope>
    <source>
        <tissue evidence="2">Muscle</tissue>
    </source>
</reference>
<comment type="caution">
    <text evidence="2">The sequence shown here is derived from an EMBL/GenBank/DDBJ whole genome shotgun (WGS) entry which is preliminary data.</text>
</comment>
<evidence type="ECO:0000256" key="1">
    <source>
        <dbReference type="SAM" id="MobiDB-lite"/>
    </source>
</evidence>
<keyword evidence="3" id="KW-1185">Reference proteome</keyword>
<feature type="region of interest" description="Disordered" evidence="1">
    <location>
        <begin position="1"/>
        <end position="30"/>
    </location>
</feature>
<dbReference type="EMBL" id="VSRR010064752">
    <property type="protein sequence ID" value="MPC84199.1"/>
    <property type="molecule type" value="Genomic_DNA"/>
</dbReference>
<evidence type="ECO:0000313" key="3">
    <source>
        <dbReference type="Proteomes" id="UP000324222"/>
    </source>
</evidence>
<evidence type="ECO:0000313" key="2">
    <source>
        <dbReference type="EMBL" id="MPC84199.1"/>
    </source>
</evidence>
<accession>A0A5B7IQ14</accession>
<dbReference type="AlphaFoldDB" id="A0A5B7IQ14"/>
<name>A0A5B7IQ14_PORTR</name>